<evidence type="ECO:0000256" key="1">
    <source>
        <dbReference type="SAM" id="MobiDB-lite"/>
    </source>
</evidence>
<dbReference type="PANTHER" id="PTHR35167">
    <property type="entry name" value="OS05G0216466 PROTEIN"/>
    <property type="match status" value="1"/>
</dbReference>
<keyword evidence="3" id="KW-1185">Reference proteome</keyword>
<sequence length="111" mass="13480">MMESKIESHNKRRRRQETMTETEMEAAQQLMHLSDEETTNLDNIIDKKKKKTIEEIFGIDNDHIHHDQDHQCNEDHQVFMRVMSLKKKKKKKYRTIESIYMATRPIRIVIR</sequence>
<dbReference type="EMBL" id="KB870810">
    <property type="protein sequence ID" value="EOA21827.1"/>
    <property type="molecule type" value="Genomic_DNA"/>
</dbReference>
<dbReference type="Proteomes" id="UP000029121">
    <property type="component" value="Unassembled WGS sequence"/>
</dbReference>
<evidence type="ECO:0000313" key="2">
    <source>
        <dbReference type="EMBL" id="EOA21827.1"/>
    </source>
</evidence>
<reference evidence="3" key="1">
    <citation type="journal article" date="2013" name="Nat. Genet.">
        <title>The Capsella rubella genome and the genomic consequences of rapid mating system evolution.</title>
        <authorList>
            <person name="Slotte T."/>
            <person name="Hazzouri K.M."/>
            <person name="Agren J.A."/>
            <person name="Koenig D."/>
            <person name="Maumus F."/>
            <person name="Guo Y.L."/>
            <person name="Steige K."/>
            <person name="Platts A.E."/>
            <person name="Escobar J.S."/>
            <person name="Newman L.K."/>
            <person name="Wang W."/>
            <person name="Mandakova T."/>
            <person name="Vello E."/>
            <person name="Smith L.M."/>
            <person name="Henz S.R."/>
            <person name="Steffen J."/>
            <person name="Takuno S."/>
            <person name="Brandvain Y."/>
            <person name="Coop G."/>
            <person name="Andolfatto P."/>
            <person name="Hu T.T."/>
            <person name="Blanchette M."/>
            <person name="Clark R.M."/>
            <person name="Quesneville H."/>
            <person name="Nordborg M."/>
            <person name="Gaut B.S."/>
            <person name="Lysak M.A."/>
            <person name="Jenkins J."/>
            <person name="Grimwood J."/>
            <person name="Chapman J."/>
            <person name="Prochnik S."/>
            <person name="Shu S."/>
            <person name="Rokhsar D."/>
            <person name="Schmutz J."/>
            <person name="Weigel D."/>
            <person name="Wright S.I."/>
        </authorList>
    </citation>
    <scope>NUCLEOTIDE SEQUENCE [LARGE SCALE GENOMIC DNA]</scope>
    <source>
        <strain evidence="3">cv. Monte Gargano</strain>
    </source>
</reference>
<gene>
    <name evidence="2" type="ORF">CARUB_v10002293mg</name>
</gene>
<feature type="region of interest" description="Disordered" evidence="1">
    <location>
        <begin position="1"/>
        <end position="21"/>
    </location>
</feature>
<accession>R0FHJ8</accession>
<dbReference type="AlphaFoldDB" id="R0FHJ8"/>
<evidence type="ECO:0000313" key="3">
    <source>
        <dbReference type="Proteomes" id="UP000029121"/>
    </source>
</evidence>
<organism evidence="2 3">
    <name type="scientific">Capsella rubella</name>
    <dbReference type="NCBI Taxonomy" id="81985"/>
    <lineage>
        <taxon>Eukaryota</taxon>
        <taxon>Viridiplantae</taxon>
        <taxon>Streptophyta</taxon>
        <taxon>Embryophyta</taxon>
        <taxon>Tracheophyta</taxon>
        <taxon>Spermatophyta</taxon>
        <taxon>Magnoliopsida</taxon>
        <taxon>eudicotyledons</taxon>
        <taxon>Gunneridae</taxon>
        <taxon>Pentapetalae</taxon>
        <taxon>rosids</taxon>
        <taxon>malvids</taxon>
        <taxon>Brassicales</taxon>
        <taxon>Brassicaceae</taxon>
        <taxon>Camelineae</taxon>
        <taxon>Capsella</taxon>
    </lineage>
</organism>
<dbReference type="KEGG" id="crb:17881147"/>
<protein>
    <submittedName>
        <fullName evidence="2">Uncharacterized protein</fullName>
    </submittedName>
</protein>
<proteinExistence type="predicted"/>
<name>R0FHJ8_9BRAS</name>
<dbReference type="PANTHER" id="PTHR35167:SF12">
    <property type="match status" value="1"/>
</dbReference>